<evidence type="ECO:0000256" key="4">
    <source>
        <dbReference type="ARBA" id="ARBA00022568"/>
    </source>
</evidence>
<proteinExistence type="inferred from homology"/>
<reference evidence="16 17" key="1">
    <citation type="submission" date="2024-10" db="EMBL/GenBank/DDBJ databases">
        <authorList>
            <person name="Kim D."/>
        </authorList>
    </citation>
    <scope>NUCLEOTIDE SEQUENCE [LARGE SCALE GENOMIC DNA]</scope>
    <source>
        <strain evidence="16">BH-2024</strain>
    </source>
</reference>
<dbReference type="PANTHER" id="PTHR13462:SF10">
    <property type="entry name" value="CALCIUM UNIPORTER PROTEIN, MITOCHONDRIAL"/>
    <property type="match status" value="1"/>
</dbReference>
<comment type="caution">
    <text evidence="16">The sequence shown here is derived from an EMBL/GenBank/DDBJ whole genome shotgun (WGS) entry which is preliminary data.</text>
</comment>
<evidence type="ECO:0000256" key="14">
    <source>
        <dbReference type="ARBA" id="ARBA00036634"/>
    </source>
</evidence>
<dbReference type="Proteomes" id="UP001620626">
    <property type="component" value="Unassembled WGS sequence"/>
</dbReference>
<keyword evidence="4" id="KW-0109">Calcium transport</keyword>
<evidence type="ECO:0000256" key="5">
    <source>
        <dbReference type="ARBA" id="ARBA00022673"/>
    </source>
</evidence>
<keyword evidence="10" id="KW-0406">Ion transport</keyword>
<evidence type="ECO:0000256" key="12">
    <source>
        <dbReference type="ARBA" id="ARBA00023136"/>
    </source>
</evidence>
<dbReference type="GO" id="GO:0036444">
    <property type="term" value="P:calcium import into the mitochondrion"/>
    <property type="evidence" value="ECO:0007669"/>
    <property type="project" value="UniProtKB-ARBA"/>
</dbReference>
<keyword evidence="11" id="KW-0496">Mitochondrion</keyword>
<evidence type="ECO:0000256" key="6">
    <source>
        <dbReference type="ARBA" id="ARBA00022692"/>
    </source>
</evidence>
<evidence type="ECO:0000256" key="7">
    <source>
        <dbReference type="ARBA" id="ARBA00022792"/>
    </source>
</evidence>
<evidence type="ECO:0000256" key="3">
    <source>
        <dbReference type="ARBA" id="ARBA00022448"/>
    </source>
</evidence>
<dbReference type="GO" id="GO:0005743">
    <property type="term" value="C:mitochondrial inner membrane"/>
    <property type="evidence" value="ECO:0007669"/>
    <property type="project" value="UniProtKB-SubCell"/>
</dbReference>
<name>A0ABD2LE65_9BILA</name>
<organism evidence="16 17">
    <name type="scientific">Heterodera trifolii</name>
    <dbReference type="NCBI Taxonomy" id="157864"/>
    <lineage>
        <taxon>Eukaryota</taxon>
        <taxon>Metazoa</taxon>
        <taxon>Ecdysozoa</taxon>
        <taxon>Nematoda</taxon>
        <taxon>Chromadorea</taxon>
        <taxon>Rhabditida</taxon>
        <taxon>Tylenchina</taxon>
        <taxon>Tylenchomorpha</taxon>
        <taxon>Tylenchoidea</taxon>
        <taxon>Heteroderidae</taxon>
        <taxon>Heteroderinae</taxon>
        <taxon>Heterodera</taxon>
    </lineage>
</organism>
<evidence type="ECO:0000256" key="8">
    <source>
        <dbReference type="ARBA" id="ARBA00022837"/>
    </source>
</evidence>
<keyword evidence="8" id="KW-0106">Calcium</keyword>
<comment type="similarity">
    <text evidence="2">Belongs to the MCU (TC 1.A.77) family.</text>
</comment>
<evidence type="ECO:0000256" key="11">
    <source>
        <dbReference type="ARBA" id="ARBA00023128"/>
    </source>
</evidence>
<comment type="subcellular location">
    <subcellularLocation>
        <location evidence="1">Mitochondrion inner membrane</location>
        <topology evidence="1">Multi-pass membrane protein</topology>
    </subcellularLocation>
</comment>
<keyword evidence="5" id="KW-0107">Calcium channel</keyword>
<evidence type="ECO:0000313" key="17">
    <source>
        <dbReference type="Proteomes" id="UP001620626"/>
    </source>
</evidence>
<accession>A0ABD2LE65</accession>
<keyword evidence="13" id="KW-0407">Ion channel</keyword>
<evidence type="ECO:0000256" key="2">
    <source>
        <dbReference type="ARBA" id="ARBA00005653"/>
    </source>
</evidence>
<dbReference type="Pfam" id="PF04678">
    <property type="entry name" value="MCU"/>
    <property type="match status" value="1"/>
</dbReference>
<dbReference type="PANTHER" id="PTHR13462">
    <property type="entry name" value="CALCIUM UNIPORTER PROTEIN, MITOCHONDRIAL"/>
    <property type="match status" value="1"/>
</dbReference>
<evidence type="ECO:0000259" key="15">
    <source>
        <dbReference type="Pfam" id="PF04678"/>
    </source>
</evidence>
<evidence type="ECO:0000256" key="9">
    <source>
        <dbReference type="ARBA" id="ARBA00022989"/>
    </source>
</evidence>
<comment type="catalytic activity">
    <reaction evidence="14">
        <text>Ca(2+)(in) = Ca(2+)(out)</text>
        <dbReference type="Rhea" id="RHEA:29671"/>
        <dbReference type="ChEBI" id="CHEBI:29108"/>
    </reaction>
</comment>
<dbReference type="EMBL" id="JBICBT010000446">
    <property type="protein sequence ID" value="KAL3113476.1"/>
    <property type="molecule type" value="Genomic_DNA"/>
</dbReference>
<protein>
    <recommendedName>
        <fullName evidence="15">Calcium uniporter protein C-terminal domain-containing protein</fullName>
    </recommendedName>
</protein>
<feature type="domain" description="Calcium uniporter protein C-terminal" evidence="15">
    <location>
        <begin position="105"/>
        <end position="308"/>
    </location>
</feature>
<sequence length="629" mass="73698">MAHIENFLKTSIFARQLYSAKKQFRHANYSTLSDDFKIKSSTTTELDFQNKLGTNKHLVDGKEIRIENGLPIINIELPSRKEICQFVMRPMSDTVGSLSEALQNEDSGIELVTFYNSEGSRISKSTRIQHLLRLPSFYIRINDTFFKFTINSFVFENIENLETLDGIKSKVFSMYSLMNMDEYKLKLEHSLMEEIENVEQRLRPLIIVRSAIEKECEEYTQRVFWLGFSAICFQVGVFARLTWWEYSWDIMEPITYFSTFSSVVIAMSYYIVTKQNFEYTSAHSRVLRNDFYKRSLKYGFDVKRYNELQKLKIELVSELKQLQDPLRATSLGQIGLSKRKPKLYMLTEKIPNECWVAIMKFLDRDVLQTMQLVTNKHYLIVDKYFDVFPLRAVARCKLRTTRSNDMKVLLIYRGRTIESNSDLHLWFRHCFVGCIEFIEFKFTSEILRDLQGMGQRIFRLNYCVLDYQGRSSSQLISQYKIDTLFSISAFQKCLGAVFSFGRRCEFRPLISDLLRLPPKSFVIDFEGYKAKAEDNEVISVWLNSFGDEHFDSANPKALSLKGFDYSALSLDLIETLREDFVNSTNKQSFILNVECDDEMNFERKEENRITGEKFKVNATAEGDICVRRE</sequence>
<gene>
    <name evidence="16" type="ORF">niasHT_013586</name>
</gene>
<keyword evidence="12" id="KW-0472">Membrane</keyword>
<dbReference type="GO" id="GO:0005262">
    <property type="term" value="F:calcium channel activity"/>
    <property type="evidence" value="ECO:0007669"/>
    <property type="project" value="UniProtKB-KW"/>
</dbReference>
<keyword evidence="7" id="KW-0999">Mitochondrion inner membrane</keyword>
<evidence type="ECO:0000256" key="10">
    <source>
        <dbReference type="ARBA" id="ARBA00023065"/>
    </source>
</evidence>
<keyword evidence="17" id="KW-1185">Reference proteome</keyword>
<evidence type="ECO:0000256" key="1">
    <source>
        <dbReference type="ARBA" id="ARBA00004448"/>
    </source>
</evidence>
<dbReference type="InterPro" id="IPR006769">
    <property type="entry name" value="MCU_C"/>
</dbReference>
<evidence type="ECO:0000313" key="16">
    <source>
        <dbReference type="EMBL" id="KAL3113476.1"/>
    </source>
</evidence>
<keyword evidence="3" id="KW-0813">Transport</keyword>
<dbReference type="InterPro" id="IPR039055">
    <property type="entry name" value="MCU_fam"/>
</dbReference>
<evidence type="ECO:0000256" key="13">
    <source>
        <dbReference type="ARBA" id="ARBA00023303"/>
    </source>
</evidence>
<keyword evidence="9" id="KW-1133">Transmembrane helix</keyword>
<dbReference type="AlphaFoldDB" id="A0ABD2LE65"/>
<keyword evidence="6" id="KW-0812">Transmembrane</keyword>